<organism evidence="5 6">
    <name type="scientific">Blattamonas nauphoetae</name>
    <dbReference type="NCBI Taxonomy" id="2049346"/>
    <lineage>
        <taxon>Eukaryota</taxon>
        <taxon>Metamonada</taxon>
        <taxon>Preaxostyla</taxon>
        <taxon>Oxymonadida</taxon>
        <taxon>Blattamonas</taxon>
    </lineage>
</organism>
<keyword evidence="3" id="KW-0812">Transmembrane</keyword>
<dbReference type="InterPro" id="IPR000719">
    <property type="entry name" value="Prot_kinase_dom"/>
</dbReference>
<gene>
    <name evidence="5" type="ORF">BLNAU_18136</name>
</gene>
<dbReference type="Pfam" id="PF07714">
    <property type="entry name" value="PK_Tyr_Ser-Thr"/>
    <property type="match status" value="1"/>
</dbReference>
<evidence type="ECO:0000259" key="4">
    <source>
        <dbReference type="PROSITE" id="PS50011"/>
    </source>
</evidence>
<feature type="domain" description="Protein kinase" evidence="4">
    <location>
        <begin position="1204"/>
        <end position="1530"/>
    </location>
</feature>
<dbReference type="Gene3D" id="1.10.510.10">
    <property type="entry name" value="Transferase(Phosphotransferase) domain 1"/>
    <property type="match status" value="1"/>
</dbReference>
<comment type="caution">
    <text evidence="5">The sequence shown here is derived from an EMBL/GenBank/DDBJ whole genome shotgun (WGS) entry which is preliminary data.</text>
</comment>
<feature type="region of interest" description="Disordered" evidence="2">
    <location>
        <begin position="1411"/>
        <end position="1443"/>
    </location>
</feature>
<keyword evidence="3" id="KW-0472">Membrane</keyword>
<keyword evidence="3" id="KW-1133">Transmembrane helix</keyword>
<protein>
    <recommendedName>
        <fullName evidence="4">Protein kinase domain-containing protein</fullName>
    </recommendedName>
</protein>
<evidence type="ECO:0000256" key="2">
    <source>
        <dbReference type="SAM" id="MobiDB-lite"/>
    </source>
</evidence>
<dbReference type="EMBL" id="JARBJD010000215">
    <property type="protein sequence ID" value="KAK2946912.1"/>
    <property type="molecule type" value="Genomic_DNA"/>
</dbReference>
<sequence>MNASIITAYTVKFCDSTSKRPNVYDTNKHLNFSHLVPPPLSNPTFVVDVSVREGTATVTATTTEEVKGTMGILLNGSNVPRLVFVQLGNSSQTSTTGSTVVYSGANGVLPQAEYELRASSLATNCFLPTSIHCAHASLSSDGDTADILVYGFNLGEGSYWMLIPNGDNTLNISLTRSNSTTLVGEAPLPPSTASGRLEWGTEFEIQTVMWHPQGGVEEEVRRTNTITFTTPNDPPHLLSFISRSLNGKKDELLISFVASALPVGTGTINVKRSNSNVLVEGVLTSDSVTQCTAVFSAAWTEDTTHLSFGKTYSVQSATIDSIDVVVDSEISSDVPNPPVITSFSLPVECSSDSFDIEVIGQNLPSSKTCTLALSDNHNISITFSSQTKGRGTMKASLPSEVQFDHEYSVLSMTKGEDHVLLNTTTFTTPLGPILNSISTDWKSPDKKEVLLTLSGSRMMSGKYTLTFHEQGTTAPLIISVSINTETSGSGSEMVYGGTKLKYGTTYEVISLTSDTLHFALAVSLRFKTPDEPSRLVKIVKTDDDGLNSTTLTLSSRVLTEGKKYEMKVTGTPISSSLSSSNGNHETTIKFTATSATENSVMLTLYPLEEASVLFGHSYCVDLMKVVGGASILVETESCVFETPKEPARICSCTGAVLNKDRSELTISLKGRALTEPLGSIWVSFGDTFWESLSLRTMSETSCEADFRVGSKQNTTHLKFEGEYTVCIKPAEPSTLLVDSGITVRIPVSPSFTKVEFEFTNSLGTGCVAVLTGTNLVKETEYEVKLNTSHTFSIIVKSSTRAESSEMLIGFEGSLSYSADILINSIEPTVEESGLALMPSPFTGRTPARPNVNEIFVDTETGQMNRTCGDFSNPFSTMDVAWKIVRTLEIKHPTFSLLDITSLSSLLTIESGMSVLIQNGTNNEPSLNIPSSTAESPVSALIVVSSAVLSIQNIDIVVGSSNPSFILISASSSKMILKDGLLTIKTESGRSGNEVEELCLWKTGLIELIDSELNVTNNQFFNISQGTMTMNGGQLNIHGSIFTNNFPNNQNFPSARRNIVCSGEGMIHIESLAAGDGSPLHPSAWISTDDCSIESTEVNSQSPLFIPTLSSDSTSTFDKKSKSFTLMIEGTTLIPCSLFLKVMEMRKDGKEINSALIPLTQDSATSFAETKIVITLPSSALDCLDDSLEWEGRLMFGQNQTSNNSFVIQQSSSGRFSQAIKDNMKWWIPLVVVVSCVLLGLILVVILLMRRRNKNKAEKHQMEEQQELDQTEDKIEVMKDECDDDNQNSVHTAGQKQLNPALTFHDSSSHLTLQNTNTITPKSGQAAVVIVGEDEFGRPKIEDGFVSSHDTLFNRLHGREGTSKLNIHQTRLNVVKAVEKLLSLRPNALTFQRLNPHWVMFTPSNALCFKLNDDTPSQAPTTLPTQSGAQKETQEEKRWAAPEEENNENVIDDLKVMVFRLGLILWEITTGQVPFSETDAVNAQRQLGIGVVPRMDSVEPVELSKLLRDCLDLNPQCRPSLESIVCRLESIGAGQKVDAADLLDLPDCPVELQPESRKPIPTF</sequence>
<name>A0ABQ9X5D1_9EUKA</name>
<feature type="compositionally biased region" description="Polar residues" evidence="2">
    <location>
        <begin position="1413"/>
        <end position="1430"/>
    </location>
</feature>
<evidence type="ECO:0000256" key="1">
    <source>
        <dbReference type="SAM" id="Coils"/>
    </source>
</evidence>
<feature type="coiled-coil region" evidence="1">
    <location>
        <begin position="1253"/>
        <end position="1287"/>
    </location>
</feature>
<accession>A0ABQ9X5D1</accession>
<evidence type="ECO:0000313" key="5">
    <source>
        <dbReference type="EMBL" id="KAK2946912.1"/>
    </source>
</evidence>
<dbReference type="SUPFAM" id="SSF56112">
    <property type="entry name" value="Protein kinase-like (PK-like)"/>
    <property type="match status" value="1"/>
</dbReference>
<dbReference type="PROSITE" id="PS50011">
    <property type="entry name" value="PROTEIN_KINASE_DOM"/>
    <property type="match status" value="1"/>
</dbReference>
<reference evidence="5 6" key="1">
    <citation type="journal article" date="2022" name="bioRxiv">
        <title>Genomics of Preaxostyla Flagellates Illuminates Evolutionary Transitions and the Path Towards Mitochondrial Loss.</title>
        <authorList>
            <person name="Novak L.V.F."/>
            <person name="Treitli S.C."/>
            <person name="Pyrih J."/>
            <person name="Halakuc P."/>
            <person name="Pipaliya S.V."/>
            <person name="Vacek V."/>
            <person name="Brzon O."/>
            <person name="Soukal P."/>
            <person name="Eme L."/>
            <person name="Dacks J.B."/>
            <person name="Karnkowska A."/>
            <person name="Elias M."/>
            <person name="Hampl V."/>
        </authorList>
    </citation>
    <scope>NUCLEOTIDE SEQUENCE [LARGE SCALE GENOMIC DNA]</scope>
    <source>
        <strain evidence="5">NAU3</strain>
        <tissue evidence="5">Gut</tissue>
    </source>
</reference>
<dbReference type="Proteomes" id="UP001281761">
    <property type="component" value="Unassembled WGS sequence"/>
</dbReference>
<dbReference type="InterPro" id="IPR011009">
    <property type="entry name" value="Kinase-like_dom_sf"/>
</dbReference>
<proteinExistence type="predicted"/>
<keyword evidence="6" id="KW-1185">Reference proteome</keyword>
<feature type="transmembrane region" description="Helical" evidence="3">
    <location>
        <begin position="1225"/>
        <end position="1248"/>
    </location>
</feature>
<feature type="compositionally biased region" description="Basic and acidic residues" evidence="2">
    <location>
        <begin position="1431"/>
        <end position="1440"/>
    </location>
</feature>
<dbReference type="InterPro" id="IPR001245">
    <property type="entry name" value="Ser-Thr/Tyr_kinase_cat_dom"/>
</dbReference>
<evidence type="ECO:0000313" key="6">
    <source>
        <dbReference type="Proteomes" id="UP001281761"/>
    </source>
</evidence>
<keyword evidence="1" id="KW-0175">Coiled coil</keyword>
<evidence type="ECO:0000256" key="3">
    <source>
        <dbReference type="SAM" id="Phobius"/>
    </source>
</evidence>